<dbReference type="SUPFAM" id="SSF56235">
    <property type="entry name" value="N-terminal nucleophile aminohydrolases (Ntn hydrolases)"/>
    <property type="match status" value="1"/>
</dbReference>
<evidence type="ECO:0000256" key="1">
    <source>
        <dbReference type="SAM" id="MobiDB-lite"/>
    </source>
</evidence>
<accession>A0A3R9RLE1</accession>
<dbReference type="Proteomes" id="UP000277582">
    <property type="component" value="Unassembled WGS sequence"/>
</dbReference>
<dbReference type="EMBL" id="RCOS01000136">
    <property type="protein sequence ID" value="RSN72874.1"/>
    <property type="molecule type" value="Genomic_DNA"/>
</dbReference>
<feature type="compositionally biased region" description="Basic residues" evidence="1">
    <location>
        <begin position="109"/>
        <end position="127"/>
    </location>
</feature>
<gene>
    <name evidence="2" type="ORF">D6D85_12025</name>
</gene>
<reference evidence="2 3" key="1">
    <citation type="submission" date="2018-10" db="EMBL/GenBank/DDBJ databases">
        <title>Co-occurring genomic capacity for anaerobic methane metabolism and dissimilatory sulfite reduction discovered in the Korarchaeota.</title>
        <authorList>
            <person name="Mckay L.J."/>
            <person name="Dlakic M."/>
            <person name="Fields M.W."/>
            <person name="Delmont T.O."/>
            <person name="Eren A.M."/>
            <person name="Jay Z.J."/>
            <person name="Klingelsmith K.B."/>
            <person name="Rusch D.B."/>
            <person name="Inskeep W.P."/>
        </authorList>
    </citation>
    <scope>NUCLEOTIDE SEQUENCE [LARGE SCALE GENOMIC DNA]</scope>
    <source>
        <strain evidence="2 3">MDKW</strain>
    </source>
</reference>
<proteinExistence type="predicted"/>
<comment type="caution">
    <text evidence="2">The sequence shown here is derived from an EMBL/GenBank/DDBJ whole genome shotgun (WGS) entry which is preliminary data.</text>
</comment>
<feature type="region of interest" description="Disordered" evidence="1">
    <location>
        <begin position="106"/>
        <end position="127"/>
    </location>
</feature>
<sequence>MRTVKSSRALYTSLYGHSTRWQGGILEELGYGCTGIGDTFAHAFIKELLRSRAKCGKGEVLAYRIIKDAIEIGLDWANQLIYVKIVNEKPEIHNLTSDEILASNDTHYGKRQRERYSRKKKHEPVLS</sequence>
<evidence type="ECO:0000313" key="2">
    <source>
        <dbReference type="EMBL" id="RSN72874.1"/>
    </source>
</evidence>
<organism evidence="2 3">
    <name type="scientific">Candidatus Methanodesulfokora washburnensis</name>
    <dbReference type="NCBI Taxonomy" id="2478471"/>
    <lineage>
        <taxon>Archaea</taxon>
        <taxon>Thermoproteota</taxon>
        <taxon>Candidatus Korarchaeia</taxon>
        <taxon>Candidatus Korarchaeia incertae sedis</taxon>
        <taxon>Candidatus Methanodesulfokora</taxon>
    </lineage>
</organism>
<keyword evidence="3" id="KW-1185">Reference proteome</keyword>
<dbReference type="RefSeq" id="WP_125672202.1">
    <property type="nucleotide sequence ID" value="NZ_RCOS01000136.1"/>
</dbReference>
<evidence type="ECO:0000313" key="3">
    <source>
        <dbReference type="Proteomes" id="UP000277582"/>
    </source>
</evidence>
<protein>
    <submittedName>
        <fullName evidence="2">Uncharacterized protein</fullName>
    </submittedName>
</protein>
<name>A0A3R9RLE1_9CREN</name>
<dbReference type="InterPro" id="IPR029055">
    <property type="entry name" value="Ntn_hydrolases_N"/>
</dbReference>
<dbReference type="AlphaFoldDB" id="A0A3R9RLE1"/>
<dbReference type="Gene3D" id="3.60.20.10">
    <property type="entry name" value="Glutamine Phosphoribosylpyrophosphate, subunit 1, domain 1"/>
    <property type="match status" value="1"/>
</dbReference>